<accession>A0A5C5WCH8</accession>
<dbReference type="InterPro" id="IPR005804">
    <property type="entry name" value="FA_desaturase_dom"/>
</dbReference>
<feature type="transmembrane region" description="Helical" evidence="2">
    <location>
        <begin position="135"/>
        <end position="155"/>
    </location>
</feature>
<keyword evidence="2" id="KW-0812">Transmembrane</keyword>
<feature type="region of interest" description="Disordered" evidence="1">
    <location>
        <begin position="1"/>
        <end position="53"/>
    </location>
</feature>
<protein>
    <submittedName>
        <fullName evidence="4">Fatty acid desaturase</fullName>
    </submittedName>
</protein>
<reference evidence="4 5" key="1">
    <citation type="submission" date="2019-02" db="EMBL/GenBank/DDBJ databases">
        <title>Deep-cultivation of Planctomycetes and their phenomic and genomic characterization uncovers novel biology.</title>
        <authorList>
            <person name="Wiegand S."/>
            <person name="Jogler M."/>
            <person name="Boedeker C."/>
            <person name="Pinto D."/>
            <person name="Vollmers J."/>
            <person name="Rivas-Marin E."/>
            <person name="Kohn T."/>
            <person name="Peeters S.H."/>
            <person name="Heuer A."/>
            <person name="Rast P."/>
            <person name="Oberbeckmann S."/>
            <person name="Bunk B."/>
            <person name="Jeske O."/>
            <person name="Meyerdierks A."/>
            <person name="Storesund J.E."/>
            <person name="Kallscheuer N."/>
            <person name="Luecker S."/>
            <person name="Lage O.M."/>
            <person name="Pohl T."/>
            <person name="Merkel B.J."/>
            <person name="Hornburger P."/>
            <person name="Mueller R.-W."/>
            <person name="Bruemmer F."/>
            <person name="Labrenz M."/>
            <person name="Spormann A.M."/>
            <person name="Op Den Camp H."/>
            <person name="Overmann J."/>
            <person name="Amann R."/>
            <person name="Jetten M.S.M."/>
            <person name="Mascher T."/>
            <person name="Medema M.H."/>
            <person name="Devos D.P."/>
            <person name="Kaster A.-K."/>
            <person name="Ovreas L."/>
            <person name="Rohde M."/>
            <person name="Galperin M.Y."/>
            <person name="Jogler C."/>
        </authorList>
    </citation>
    <scope>NUCLEOTIDE SEQUENCE [LARGE SCALE GENOMIC DNA]</scope>
    <source>
        <strain evidence="4 5">Pla111</strain>
    </source>
</reference>
<comment type="caution">
    <text evidence="4">The sequence shown here is derived from an EMBL/GenBank/DDBJ whole genome shotgun (WGS) entry which is preliminary data.</text>
</comment>
<feature type="transmembrane region" description="Helical" evidence="2">
    <location>
        <begin position="249"/>
        <end position="266"/>
    </location>
</feature>
<keyword evidence="5" id="KW-1185">Reference proteome</keyword>
<keyword evidence="2" id="KW-1133">Transmembrane helix</keyword>
<evidence type="ECO:0000313" key="4">
    <source>
        <dbReference type="EMBL" id="TWT48247.1"/>
    </source>
</evidence>
<keyword evidence="2" id="KW-0472">Membrane</keyword>
<evidence type="ECO:0000256" key="2">
    <source>
        <dbReference type="SAM" id="Phobius"/>
    </source>
</evidence>
<feature type="transmembrane region" description="Helical" evidence="2">
    <location>
        <begin position="103"/>
        <end position="123"/>
    </location>
</feature>
<dbReference type="CDD" id="cd01060">
    <property type="entry name" value="Membrane-FADS-like"/>
    <property type="match status" value="1"/>
</dbReference>
<sequence length="405" mass="45684">MPFDTTTSLPAAATGTVLENGAFSPGPQLPRSPRLTRPAEPVPGKKSPKKVPRPEFSLREARALLGDDLRPKPWVYWTDLVLSWSGAMVTFKAVQIGSLGVPLRVLAFVVSCLLLYRCALFIHELAHLPQREFRAFRFVWNLLCGIPMLIPTFVYQTHLDHHRRKHYGTNHDGEYLPLLNRPVWHAIGYVAQSLVIPLLAIIRFGLLTPLTWISGPTRDWVHRHASSMIIDPRYLRPLPSRKALRGIRYQELGCFLFLAAMTFGVVRSLYGQGFLDPWFLPQLYATAVAIVTLNAVRTLGAHRYVNDADANHDRPMTFVEQLLDSVNYPNHAWASILWGPIGTRYHALHHLFPSLPYHALETAHRRLMAGLPADSPYRKTTGQSLLHEVGQLLRHAGRRAEQPGG</sequence>
<feature type="domain" description="Fatty acid desaturase" evidence="3">
    <location>
        <begin position="105"/>
        <end position="379"/>
    </location>
</feature>
<dbReference type="AlphaFoldDB" id="A0A5C5WCH8"/>
<name>A0A5C5WCH8_9BACT</name>
<feature type="transmembrane region" description="Helical" evidence="2">
    <location>
        <begin position="278"/>
        <end position="296"/>
    </location>
</feature>
<dbReference type="EMBL" id="SJPH01000001">
    <property type="protein sequence ID" value="TWT48247.1"/>
    <property type="molecule type" value="Genomic_DNA"/>
</dbReference>
<gene>
    <name evidence="4" type="ORF">Pla111_00070</name>
</gene>
<evidence type="ECO:0000256" key="1">
    <source>
        <dbReference type="SAM" id="MobiDB-lite"/>
    </source>
</evidence>
<dbReference type="Proteomes" id="UP000318995">
    <property type="component" value="Unassembled WGS sequence"/>
</dbReference>
<proteinExistence type="predicted"/>
<dbReference type="GO" id="GO:0006629">
    <property type="term" value="P:lipid metabolic process"/>
    <property type="evidence" value="ECO:0007669"/>
    <property type="project" value="InterPro"/>
</dbReference>
<evidence type="ECO:0000259" key="3">
    <source>
        <dbReference type="Pfam" id="PF00487"/>
    </source>
</evidence>
<dbReference type="Pfam" id="PF00487">
    <property type="entry name" value="FA_desaturase"/>
    <property type="match status" value="1"/>
</dbReference>
<organism evidence="4 5">
    <name type="scientific">Botrimarina hoheduenensis</name>
    <dbReference type="NCBI Taxonomy" id="2528000"/>
    <lineage>
        <taxon>Bacteria</taxon>
        <taxon>Pseudomonadati</taxon>
        <taxon>Planctomycetota</taxon>
        <taxon>Planctomycetia</taxon>
        <taxon>Pirellulales</taxon>
        <taxon>Lacipirellulaceae</taxon>
        <taxon>Botrimarina</taxon>
    </lineage>
</organism>
<evidence type="ECO:0000313" key="5">
    <source>
        <dbReference type="Proteomes" id="UP000318995"/>
    </source>
</evidence>